<dbReference type="InterPro" id="IPR012340">
    <property type="entry name" value="NA-bd_OB-fold"/>
</dbReference>
<evidence type="ECO:0000256" key="7">
    <source>
        <dbReference type="ARBA" id="ARBA00022555"/>
    </source>
</evidence>
<keyword evidence="12" id="KW-0255">Endonuclease</keyword>
<dbReference type="EMBL" id="CP003326">
    <property type="protein sequence ID" value="AFS78990.1"/>
    <property type="molecule type" value="Genomic_DNA"/>
</dbReference>
<keyword evidence="8" id="KW-0819">tRNA processing</keyword>
<dbReference type="GO" id="GO:0006364">
    <property type="term" value="P:rRNA processing"/>
    <property type="evidence" value="ECO:0007669"/>
    <property type="project" value="UniProtKB-KW"/>
</dbReference>
<dbReference type="SMART" id="SM00316">
    <property type="entry name" value="S1"/>
    <property type="match status" value="1"/>
</dbReference>
<dbReference type="NCBIfam" id="TIGR00757">
    <property type="entry name" value="RNaseEG"/>
    <property type="match status" value="1"/>
</dbReference>
<evidence type="ECO:0000313" key="17">
    <source>
        <dbReference type="EMBL" id="AFS78990.1"/>
    </source>
</evidence>
<dbReference type="HOGENOM" id="CLU_003468_5_3_9"/>
<evidence type="ECO:0000256" key="6">
    <source>
        <dbReference type="ARBA" id="ARBA00022552"/>
    </source>
</evidence>
<dbReference type="InterPro" id="IPR004659">
    <property type="entry name" value="RNase_E/G"/>
</dbReference>
<evidence type="ECO:0000256" key="3">
    <source>
        <dbReference type="ARBA" id="ARBA00005663"/>
    </source>
</evidence>
<keyword evidence="10" id="KW-0479">Metal-binding</keyword>
<gene>
    <name evidence="17" type="primary">rng</name>
    <name evidence="17" type="ordered locus">Curi_c19860</name>
</gene>
<dbReference type="GO" id="GO:0005737">
    <property type="term" value="C:cytoplasm"/>
    <property type="evidence" value="ECO:0007669"/>
    <property type="project" value="UniProtKB-SubCell"/>
</dbReference>
<keyword evidence="5" id="KW-0963">Cytoplasm</keyword>
<dbReference type="Gene3D" id="3.40.1260.20">
    <property type="entry name" value="Ribonuclease E, catalytic domain"/>
    <property type="match status" value="1"/>
</dbReference>
<keyword evidence="9" id="KW-0540">Nuclease</keyword>
<comment type="subcellular location">
    <subcellularLocation>
        <location evidence="2">Cytoplasm</location>
    </subcellularLocation>
</comment>
<dbReference type="PANTHER" id="PTHR30001:SF0">
    <property type="entry name" value="RIBONUCLEASE G"/>
    <property type="match status" value="1"/>
</dbReference>
<dbReference type="Pfam" id="PF20833">
    <property type="entry name" value="RNase_E_G_Thio"/>
    <property type="match status" value="1"/>
</dbReference>
<evidence type="ECO:0000313" key="18">
    <source>
        <dbReference type="Proteomes" id="UP000006094"/>
    </source>
</evidence>
<dbReference type="AlphaFoldDB" id="K0B242"/>
<dbReference type="CDD" id="cd04453">
    <property type="entry name" value="S1_RNase_E"/>
    <property type="match status" value="1"/>
</dbReference>
<evidence type="ECO:0000256" key="5">
    <source>
        <dbReference type="ARBA" id="ARBA00022490"/>
    </source>
</evidence>
<evidence type="ECO:0000256" key="4">
    <source>
        <dbReference type="ARBA" id="ARBA00017719"/>
    </source>
</evidence>
<dbReference type="OrthoDB" id="9804278at2"/>
<dbReference type="GO" id="GO:0000049">
    <property type="term" value="F:tRNA binding"/>
    <property type="evidence" value="ECO:0007669"/>
    <property type="project" value="UniProtKB-KW"/>
</dbReference>
<dbReference type="Proteomes" id="UP000006094">
    <property type="component" value="Chromosome"/>
</dbReference>
<evidence type="ECO:0000256" key="2">
    <source>
        <dbReference type="ARBA" id="ARBA00004496"/>
    </source>
</evidence>
<dbReference type="PATRIC" id="fig|1128398.3.peg.2047"/>
<organism evidence="17 18">
    <name type="scientific">Gottschalkia acidurici (strain ATCC 7906 / DSM 604 / BCRC 14475 / CIP 104303 / KCTC 5404 / NCIMB 10678 / 9a)</name>
    <name type="common">Clostridium acidurici</name>
    <dbReference type="NCBI Taxonomy" id="1128398"/>
    <lineage>
        <taxon>Bacteria</taxon>
        <taxon>Bacillati</taxon>
        <taxon>Bacillota</taxon>
        <taxon>Tissierellia</taxon>
        <taxon>Tissierellales</taxon>
        <taxon>Gottschalkiaceae</taxon>
        <taxon>Gottschalkia</taxon>
    </lineage>
</organism>
<sequence length="501" mass="57525">MNQIIIDVSMNESKVAILEDDEMVELYIEHDDSKKVTGNIYKGRVVNVLPGMQAAFIDIGLEKNAFLYVKDALPKEMFSNKKINLKDIDIKSIIKSGQELIVQVVKEPYGTKGARVTTHISIPGRHVVLMADTNYIGISRKITAEKDRDRLRKLAEKYKPKDMGVILRTASGNIDEEEFKHDIDYLLKIFNNIDKEKKLGVAPRIIYKDLDIIQRTVRDLFTKNIDKLIINNKQSYDSIIKLADMVSPELKSRIECLDDIHDIFGYFKIDGMISKALDKKVWLKSGGYIIIDETEALTSIDVNTGKYVGSINLEDTVLQTNIEAAKEIAKQLMLRNIGGIIIIDFIDMSNAQYEKRVLDELEQALKKDRTKSTVFGMTQLGLVEMTRKKTRSRLTEKLLRSCPYCDGTGKVESEDFVLSKIEKEVKRTKYHTTAEAIIFKVNPSIQKYIENEVKDYIDSIKNEYNIEIHFIIDTTIHYNDVKVFRIGKKEYIENTLKEEKL</sequence>
<feature type="domain" description="S1 motif" evidence="16">
    <location>
        <begin position="38"/>
        <end position="119"/>
    </location>
</feature>
<dbReference type="eggNOG" id="COG1530">
    <property type="taxonomic scope" value="Bacteria"/>
</dbReference>
<dbReference type="STRING" id="1128398.Curi_c19860"/>
<keyword evidence="13 17" id="KW-0378">Hydrolase</keyword>
<evidence type="ECO:0000256" key="1">
    <source>
        <dbReference type="ARBA" id="ARBA00001946"/>
    </source>
</evidence>
<comment type="similarity">
    <text evidence="3">Belongs to the RNase E/G family. RNase G subfamily.</text>
</comment>
<evidence type="ECO:0000256" key="9">
    <source>
        <dbReference type="ARBA" id="ARBA00022722"/>
    </source>
</evidence>
<evidence type="ECO:0000259" key="16">
    <source>
        <dbReference type="PROSITE" id="PS50126"/>
    </source>
</evidence>
<accession>K0B242</accession>
<keyword evidence="15" id="KW-0694">RNA-binding</keyword>
<dbReference type="PROSITE" id="PS50126">
    <property type="entry name" value="S1"/>
    <property type="match status" value="1"/>
</dbReference>
<keyword evidence="14" id="KW-0460">Magnesium</keyword>
<evidence type="ECO:0000256" key="8">
    <source>
        <dbReference type="ARBA" id="ARBA00022694"/>
    </source>
</evidence>
<comment type="cofactor">
    <cofactor evidence="1">
        <name>Mg(2+)</name>
        <dbReference type="ChEBI" id="CHEBI:18420"/>
    </cofactor>
</comment>
<evidence type="ECO:0000256" key="12">
    <source>
        <dbReference type="ARBA" id="ARBA00022759"/>
    </source>
</evidence>
<dbReference type="GO" id="GO:0004519">
    <property type="term" value="F:endonuclease activity"/>
    <property type="evidence" value="ECO:0007669"/>
    <property type="project" value="UniProtKB-KW"/>
</dbReference>
<dbReference type="GO" id="GO:0019843">
    <property type="term" value="F:rRNA binding"/>
    <property type="evidence" value="ECO:0007669"/>
    <property type="project" value="UniProtKB-KW"/>
</dbReference>
<dbReference type="InterPro" id="IPR048583">
    <property type="entry name" value="RNase_E_G_thioredoxin-like"/>
</dbReference>
<dbReference type="RefSeq" id="WP_014968126.1">
    <property type="nucleotide sequence ID" value="NC_018664.1"/>
</dbReference>
<dbReference type="Pfam" id="PF10150">
    <property type="entry name" value="RNase_E_G"/>
    <property type="match status" value="1"/>
</dbReference>
<dbReference type="PANTHER" id="PTHR30001">
    <property type="entry name" value="RIBONUCLEASE"/>
    <property type="match status" value="1"/>
</dbReference>
<name>K0B242_GOTA9</name>
<reference evidence="17 18" key="1">
    <citation type="journal article" date="2012" name="PLoS ONE">
        <title>The purine-utilizing bacterium Clostridium acidurici 9a: a genome-guided metabolic reconsideration.</title>
        <authorList>
            <person name="Hartwich K."/>
            <person name="Poehlein A."/>
            <person name="Daniel R."/>
        </authorList>
    </citation>
    <scope>NUCLEOTIDE SEQUENCE [LARGE SCALE GENOMIC DNA]</scope>
    <source>
        <strain evidence="18">ATCC 7906 / DSM 604 / BCRC 14475 / CIP 104303 / KCTC 5404 / NCIMB 10678 / 9a</strain>
    </source>
</reference>
<dbReference type="KEGG" id="cad:Curi_c19860"/>
<evidence type="ECO:0000256" key="15">
    <source>
        <dbReference type="ARBA" id="ARBA00022884"/>
    </source>
</evidence>
<dbReference type="InterPro" id="IPR019307">
    <property type="entry name" value="RNA-bd_AU-1/RNase_E/G"/>
</dbReference>
<dbReference type="InterPro" id="IPR003029">
    <property type="entry name" value="S1_domain"/>
</dbReference>
<keyword evidence="18" id="KW-1185">Reference proteome</keyword>
<keyword evidence="11" id="KW-0699">rRNA-binding</keyword>
<evidence type="ECO:0000256" key="13">
    <source>
        <dbReference type="ARBA" id="ARBA00022801"/>
    </source>
</evidence>
<evidence type="ECO:0000256" key="10">
    <source>
        <dbReference type="ARBA" id="ARBA00022723"/>
    </source>
</evidence>
<dbReference type="SUPFAM" id="SSF50249">
    <property type="entry name" value="Nucleic acid-binding proteins"/>
    <property type="match status" value="1"/>
</dbReference>
<evidence type="ECO:0000256" key="11">
    <source>
        <dbReference type="ARBA" id="ARBA00022730"/>
    </source>
</evidence>
<dbReference type="GO" id="GO:0008033">
    <property type="term" value="P:tRNA processing"/>
    <property type="evidence" value="ECO:0007669"/>
    <property type="project" value="UniProtKB-KW"/>
</dbReference>
<dbReference type="GO" id="GO:0016787">
    <property type="term" value="F:hydrolase activity"/>
    <property type="evidence" value="ECO:0007669"/>
    <property type="project" value="UniProtKB-KW"/>
</dbReference>
<dbReference type="GO" id="GO:0004540">
    <property type="term" value="F:RNA nuclease activity"/>
    <property type="evidence" value="ECO:0007669"/>
    <property type="project" value="InterPro"/>
</dbReference>
<protein>
    <recommendedName>
        <fullName evidence="4">Ribonuclease G</fullName>
    </recommendedName>
</protein>
<proteinExistence type="inferred from homology"/>
<keyword evidence="7" id="KW-0820">tRNA-binding</keyword>
<evidence type="ECO:0000256" key="14">
    <source>
        <dbReference type="ARBA" id="ARBA00022842"/>
    </source>
</evidence>
<keyword evidence="6" id="KW-0698">rRNA processing</keyword>
<dbReference type="Gene3D" id="2.40.50.140">
    <property type="entry name" value="Nucleic acid-binding proteins"/>
    <property type="match status" value="1"/>
</dbReference>
<dbReference type="GO" id="GO:0046872">
    <property type="term" value="F:metal ion binding"/>
    <property type="evidence" value="ECO:0007669"/>
    <property type="project" value="UniProtKB-KW"/>
</dbReference>